<dbReference type="InterPro" id="IPR036188">
    <property type="entry name" value="FAD/NAD-bd_sf"/>
</dbReference>
<dbReference type="InterPro" id="IPR000172">
    <property type="entry name" value="GMC_OxRdtase_N"/>
</dbReference>
<organism evidence="8 9">
    <name type="scientific">Ketobacter alkanivorans</name>
    <dbReference type="NCBI Taxonomy" id="1917421"/>
    <lineage>
        <taxon>Bacteria</taxon>
        <taxon>Pseudomonadati</taxon>
        <taxon>Pseudomonadota</taxon>
        <taxon>Gammaproteobacteria</taxon>
        <taxon>Pseudomonadales</taxon>
        <taxon>Ketobacteraceae</taxon>
        <taxon>Ketobacter</taxon>
    </lineage>
</organism>
<protein>
    <recommendedName>
        <fullName evidence="7">Glucose-methanol-choline oxidoreductase N-terminal domain-containing protein</fullName>
    </recommendedName>
</protein>
<accession>A0A2K9LJ21</accession>
<sequence>MAREEYDYIVVGAGSAGCIVAARLAEEGAGTVLLLEAGDAAGINPETMSADGFKDAFANDNVMWDRMSAPQKNCADRRLYAGSGTGMGGSGAVNGMVYTRGDKQDYAQWPQGWQWSDVVPAFEALEQRLRPRSRSGSKFTDLFIRAAEATGFSRKDGMNDGDLYGVIGYNDMNFEGEFRRSSYTGYLHANPIDALTTKTSTRCQRILFEHKRAVAVQYEQSAATTIAYARREVILCAGALETPKLLMLSGVGPRWQMQRYGIPPVHVSEGVGLNLQDHPNVCMFYRARHPIDFSYPQLYGFHRVGTSAHLPSEQSDTCFVLFSAPSALKHSMKRMLPLMLLPGRLYQQRWLRGVIRKAIEWAFLLPPLQHYVSMIYGIVVILGKPRSRGTVTLASTNPHESAHIDLAYYQDPEDLETLRAGVEAAKAISRQADMADWGNKGLVRAANTDRPEQVARWIKKATMTTFHYCGSCSMGDEAGCPVDTQLQLKGVAGLRIADASVIPSIPVSAINAPSMMVGWRAAEFILQNLKASTQHNNTKEASTREPAEG</sequence>
<evidence type="ECO:0000256" key="5">
    <source>
        <dbReference type="ARBA" id="ARBA00023002"/>
    </source>
</evidence>
<comment type="cofactor">
    <cofactor evidence="1 6">
        <name>FAD</name>
        <dbReference type="ChEBI" id="CHEBI:57692"/>
    </cofactor>
</comment>
<evidence type="ECO:0000256" key="4">
    <source>
        <dbReference type="ARBA" id="ARBA00022827"/>
    </source>
</evidence>
<dbReference type="PANTHER" id="PTHR11552:SF147">
    <property type="entry name" value="CHOLINE DEHYDROGENASE, MITOCHONDRIAL"/>
    <property type="match status" value="1"/>
</dbReference>
<dbReference type="SUPFAM" id="SSF51905">
    <property type="entry name" value="FAD/NAD(P)-binding domain"/>
    <property type="match status" value="1"/>
</dbReference>
<dbReference type="GO" id="GO:0050660">
    <property type="term" value="F:flavin adenine dinucleotide binding"/>
    <property type="evidence" value="ECO:0007669"/>
    <property type="project" value="InterPro"/>
</dbReference>
<dbReference type="GO" id="GO:0016614">
    <property type="term" value="F:oxidoreductase activity, acting on CH-OH group of donors"/>
    <property type="evidence" value="ECO:0007669"/>
    <property type="project" value="InterPro"/>
</dbReference>
<dbReference type="PIRSF" id="PIRSF000137">
    <property type="entry name" value="Alcohol_oxidase"/>
    <property type="match status" value="1"/>
</dbReference>
<dbReference type="PANTHER" id="PTHR11552">
    <property type="entry name" value="GLUCOSE-METHANOL-CHOLINE GMC OXIDOREDUCTASE"/>
    <property type="match status" value="1"/>
</dbReference>
<evidence type="ECO:0000313" key="8">
    <source>
        <dbReference type="EMBL" id="AUM12237.1"/>
    </source>
</evidence>
<keyword evidence="3" id="KW-0285">Flavoprotein</keyword>
<feature type="domain" description="Glucose-methanol-choline oxidoreductase N-terminal" evidence="7">
    <location>
        <begin position="238"/>
        <end position="252"/>
    </location>
</feature>
<keyword evidence="4 6" id="KW-0274">FAD</keyword>
<dbReference type="Pfam" id="PF00732">
    <property type="entry name" value="GMC_oxred_N"/>
    <property type="match status" value="1"/>
</dbReference>
<gene>
    <name evidence="8" type="ORF">Kalk_07350</name>
</gene>
<comment type="similarity">
    <text evidence="2">Belongs to the GMC oxidoreductase family.</text>
</comment>
<evidence type="ECO:0000256" key="2">
    <source>
        <dbReference type="ARBA" id="ARBA00010790"/>
    </source>
</evidence>
<dbReference type="AlphaFoldDB" id="A0A2K9LJ21"/>
<evidence type="ECO:0000256" key="3">
    <source>
        <dbReference type="ARBA" id="ARBA00022630"/>
    </source>
</evidence>
<dbReference type="PROSITE" id="PS00624">
    <property type="entry name" value="GMC_OXRED_2"/>
    <property type="match status" value="1"/>
</dbReference>
<dbReference type="InterPro" id="IPR012132">
    <property type="entry name" value="GMC_OxRdtase"/>
</dbReference>
<dbReference type="EMBL" id="CP022684">
    <property type="protein sequence ID" value="AUM12237.1"/>
    <property type="molecule type" value="Genomic_DNA"/>
</dbReference>
<reference evidence="9" key="1">
    <citation type="submission" date="2017-08" db="EMBL/GenBank/DDBJ databases">
        <title>Direct submision.</title>
        <authorList>
            <person name="Kim S.-J."/>
            <person name="Rhee S.-K."/>
        </authorList>
    </citation>
    <scope>NUCLEOTIDE SEQUENCE [LARGE SCALE GENOMIC DNA]</scope>
    <source>
        <strain evidence="9">GI5</strain>
    </source>
</reference>
<dbReference type="OrthoDB" id="9785276at2"/>
<dbReference type="Gene3D" id="3.30.410.40">
    <property type="match status" value="1"/>
</dbReference>
<name>A0A2K9LJ21_9GAMM</name>
<keyword evidence="5" id="KW-0560">Oxidoreductase</keyword>
<dbReference type="KEGG" id="kak:Kalk_07350"/>
<dbReference type="PROSITE" id="PS51257">
    <property type="entry name" value="PROKAR_LIPOPROTEIN"/>
    <property type="match status" value="1"/>
</dbReference>
<dbReference type="Proteomes" id="UP000235116">
    <property type="component" value="Chromosome"/>
</dbReference>
<evidence type="ECO:0000313" key="9">
    <source>
        <dbReference type="Proteomes" id="UP000235116"/>
    </source>
</evidence>
<evidence type="ECO:0000256" key="1">
    <source>
        <dbReference type="ARBA" id="ARBA00001974"/>
    </source>
</evidence>
<keyword evidence="9" id="KW-1185">Reference proteome</keyword>
<dbReference type="Pfam" id="PF05199">
    <property type="entry name" value="GMC_oxred_C"/>
    <property type="match status" value="1"/>
</dbReference>
<feature type="binding site" evidence="6">
    <location>
        <begin position="94"/>
        <end position="97"/>
    </location>
    <ligand>
        <name>FAD</name>
        <dbReference type="ChEBI" id="CHEBI:57692"/>
    </ligand>
</feature>
<dbReference type="SUPFAM" id="SSF54373">
    <property type="entry name" value="FAD-linked reductases, C-terminal domain"/>
    <property type="match status" value="1"/>
</dbReference>
<dbReference type="InterPro" id="IPR007867">
    <property type="entry name" value="GMC_OxRtase_C"/>
</dbReference>
<evidence type="ECO:0000256" key="6">
    <source>
        <dbReference type="PIRSR" id="PIRSR000137-2"/>
    </source>
</evidence>
<dbReference type="Gene3D" id="3.50.50.60">
    <property type="entry name" value="FAD/NAD(P)-binding domain"/>
    <property type="match status" value="1"/>
</dbReference>
<dbReference type="RefSeq" id="WP_101893573.1">
    <property type="nucleotide sequence ID" value="NZ_CP022684.1"/>
</dbReference>
<evidence type="ECO:0000259" key="7">
    <source>
        <dbReference type="PROSITE" id="PS00624"/>
    </source>
</evidence>
<proteinExistence type="inferred from homology"/>